<protein>
    <recommendedName>
        <fullName evidence="1">PilZ domain-containing protein</fullName>
    </recommendedName>
</protein>
<name>A0A2W5L0Y8_SPHMC</name>
<dbReference type="Proteomes" id="UP000248597">
    <property type="component" value="Unassembled WGS sequence"/>
</dbReference>
<gene>
    <name evidence="2" type="ORF">DI569_05955</name>
</gene>
<reference evidence="2 3" key="1">
    <citation type="submission" date="2017-08" db="EMBL/GenBank/DDBJ databases">
        <title>Infants hospitalized years apart are colonized by the same room-sourced microbial strains.</title>
        <authorList>
            <person name="Brooks B."/>
            <person name="Olm M.R."/>
            <person name="Firek B.A."/>
            <person name="Baker R."/>
            <person name="Thomas B.C."/>
            <person name="Morowitz M.J."/>
            <person name="Banfield J.F."/>
        </authorList>
    </citation>
    <scope>NUCLEOTIDE SEQUENCE [LARGE SCALE GENOMIC DNA]</scope>
    <source>
        <strain evidence="2">S2_005_003_R2_47</strain>
    </source>
</reference>
<dbReference type="SUPFAM" id="SSF141371">
    <property type="entry name" value="PilZ domain-like"/>
    <property type="match status" value="1"/>
</dbReference>
<organism evidence="2 3">
    <name type="scientific">Sphingopyxis macrogoltabida</name>
    <name type="common">Sphingomonas macrogoltabidus</name>
    <dbReference type="NCBI Taxonomy" id="33050"/>
    <lineage>
        <taxon>Bacteria</taxon>
        <taxon>Pseudomonadati</taxon>
        <taxon>Pseudomonadota</taxon>
        <taxon>Alphaproteobacteria</taxon>
        <taxon>Sphingomonadales</taxon>
        <taxon>Sphingomonadaceae</taxon>
        <taxon>Sphingopyxis</taxon>
    </lineage>
</organism>
<dbReference type="Pfam" id="PF07238">
    <property type="entry name" value="PilZ"/>
    <property type="match status" value="1"/>
</dbReference>
<dbReference type="AlphaFoldDB" id="A0A2W5L0Y8"/>
<dbReference type="GO" id="GO:0035438">
    <property type="term" value="F:cyclic-di-GMP binding"/>
    <property type="evidence" value="ECO:0007669"/>
    <property type="project" value="InterPro"/>
</dbReference>
<accession>A0A2W5L0Y8</accession>
<evidence type="ECO:0000313" key="2">
    <source>
        <dbReference type="EMBL" id="PZQ22971.1"/>
    </source>
</evidence>
<evidence type="ECO:0000259" key="1">
    <source>
        <dbReference type="Pfam" id="PF07238"/>
    </source>
</evidence>
<feature type="domain" description="PilZ" evidence="1">
    <location>
        <begin position="47"/>
        <end position="127"/>
    </location>
</feature>
<sequence length="137" mass="15496">MHHHRPPFDNQPPLKKGPQSNRIWIVGARAVLGNRNVTTQRKAGIERRAERAPVRARARFREAGLNPFDVELFDLSSTGFCMVTFARPPIGRQIWVSLPGLQPLEAVVRRADGNNYGCEFVNPLHPSVARHMQVTLR</sequence>
<proteinExistence type="predicted"/>
<evidence type="ECO:0000313" key="3">
    <source>
        <dbReference type="Proteomes" id="UP000248597"/>
    </source>
</evidence>
<comment type="caution">
    <text evidence="2">The sequence shown here is derived from an EMBL/GenBank/DDBJ whole genome shotgun (WGS) entry which is preliminary data.</text>
</comment>
<dbReference type="InterPro" id="IPR009875">
    <property type="entry name" value="PilZ_domain"/>
</dbReference>
<dbReference type="EMBL" id="QFPJ01000010">
    <property type="protein sequence ID" value="PZQ22971.1"/>
    <property type="molecule type" value="Genomic_DNA"/>
</dbReference>